<gene>
    <name evidence="3" type="ORF">DM02DRAFT_603799</name>
</gene>
<feature type="compositionally biased region" description="Basic residues" evidence="1">
    <location>
        <begin position="1"/>
        <end position="20"/>
    </location>
</feature>
<dbReference type="Proteomes" id="UP000244855">
    <property type="component" value="Unassembled WGS sequence"/>
</dbReference>
<evidence type="ECO:0000313" key="4">
    <source>
        <dbReference type="Proteomes" id="UP000244855"/>
    </source>
</evidence>
<evidence type="ECO:0000259" key="2">
    <source>
        <dbReference type="PROSITE" id="PS00036"/>
    </source>
</evidence>
<dbReference type="InterPro" id="IPR021833">
    <property type="entry name" value="DUF3425"/>
</dbReference>
<feature type="domain" description="BZIP" evidence="2">
    <location>
        <begin position="4"/>
        <end position="19"/>
    </location>
</feature>
<dbReference type="Gene3D" id="1.20.5.170">
    <property type="match status" value="1"/>
</dbReference>
<feature type="compositionally biased region" description="Low complexity" evidence="1">
    <location>
        <begin position="65"/>
        <end position="81"/>
    </location>
</feature>
<dbReference type="EMBL" id="KZ805579">
    <property type="protein sequence ID" value="PVH93591.1"/>
    <property type="molecule type" value="Genomic_DNA"/>
</dbReference>
<dbReference type="SUPFAM" id="SSF57959">
    <property type="entry name" value="Leucine zipper domain"/>
    <property type="match status" value="1"/>
</dbReference>
<name>A0A2V1D6B7_9PLEO</name>
<accession>A0A2V1D6B7</accession>
<reference evidence="3 4" key="1">
    <citation type="journal article" date="2018" name="Sci. Rep.">
        <title>Comparative genomics provides insights into the lifestyle and reveals functional heterogeneity of dark septate endophytic fungi.</title>
        <authorList>
            <person name="Knapp D.G."/>
            <person name="Nemeth J.B."/>
            <person name="Barry K."/>
            <person name="Hainaut M."/>
            <person name="Henrissat B."/>
            <person name="Johnson J."/>
            <person name="Kuo A."/>
            <person name="Lim J.H.P."/>
            <person name="Lipzen A."/>
            <person name="Nolan M."/>
            <person name="Ohm R.A."/>
            <person name="Tamas L."/>
            <person name="Grigoriev I.V."/>
            <person name="Spatafora J.W."/>
            <person name="Nagy L.G."/>
            <person name="Kovacs G.M."/>
        </authorList>
    </citation>
    <scope>NUCLEOTIDE SEQUENCE [LARGE SCALE GENOMIC DNA]</scope>
    <source>
        <strain evidence="3 4">DSE2036</strain>
    </source>
</reference>
<organism evidence="3 4">
    <name type="scientific">Periconia macrospinosa</name>
    <dbReference type="NCBI Taxonomy" id="97972"/>
    <lineage>
        <taxon>Eukaryota</taxon>
        <taxon>Fungi</taxon>
        <taxon>Dikarya</taxon>
        <taxon>Ascomycota</taxon>
        <taxon>Pezizomycotina</taxon>
        <taxon>Dothideomycetes</taxon>
        <taxon>Pleosporomycetidae</taxon>
        <taxon>Pleosporales</taxon>
        <taxon>Massarineae</taxon>
        <taxon>Periconiaceae</taxon>
        <taxon>Periconia</taxon>
    </lineage>
</organism>
<feature type="compositionally biased region" description="Polar residues" evidence="1">
    <location>
        <begin position="86"/>
        <end position="101"/>
    </location>
</feature>
<evidence type="ECO:0000256" key="1">
    <source>
        <dbReference type="SAM" id="MobiDB-lite"/>
    </source>
</evidence>
<feature type="compositionally biased region" description="Low complexity" evidence="1">
    <location>
        <begin position="33"/>
        <end position="45"/>
    </location>
</feature>
<dbReference type="InterPro" id="IPR046347">
    <property type="entry name" value="bZIP_sf"/>
</dbReference>
<feature type="region of interest" description="Disordered" evidence="1">
    <location>
        <begin position="1"/>
        <end position="128"/>
    </location>
</feature>
<dbReference type="AlphaFoldDB" id="A0A2V1D6B7"/>
<dbReference type="GO" id="GO:0003700">
    <property type="term" value="F:DNA-binding transcription factor activity"/>
    <property type="evidence" value="ECO:0007669"/>
    <property type="project" value="InterPro"/>
</dbReference>
<protein>
    <recommendedName>
        <fullName evidence="2">BZIP domain-containing protein</fullName>
    </recommendedName>
</protein>
<keyword evidence="4" id="KW-1185">Reference proteome</keyword>
<dbReference type="PANTHER" id="PTHR38116:SF5">
    <property type="entry name" value="BZIP DOMAIN-CONTAINING PROTEIN"/>
    <property type="match status" value="1"/>
</dbReference>
<evidence type="ECO:0000313" key="3">
    <source>
        <dbReference type="EMBL" id="PVH93591.1"/>
    </source>
</evidence>
<dbReference type="Pfam" id="PF11905">
    <property type="entry name" value="DUF3425"/>
    <property type="match status" value="1"/>
</dbReference>
<dbReference type="PROSITE" id="PS00036">
    <property type="entry name" value="BZIP_BASIC"/>
    <property type="match status" value="1"/>
</dbReference>
<dbReference type="OrthoDB" id="5973539at2759"/>
<proteinExistence type="predicted"/>
<dbReference type="CDD" id="cd14688">
    <property type="entry name" value="bZIP_YAP"/>
    <property type="match status" value="1"/>
</dbReference>
<sequence length="384" mass="43939">MTDKRRHQNRAAQRKYRAKRKEQLAHLEQQISTLTDRTTTTTTATQGPKLIEEVVLPHQNNVPESTTQSKKTSTTSDNNNTIIVVPQQQHASNPTPTSVDDASSPPQPSSSTTTAPHDEPQNTNNNNTSSMTALMRLLSADAENDAESLMRFALREQFDVSKVLLAGLRALKAESERTSIAPLTRDNGVDWRPELWPSSSSSFNNLSTHILPDPLMNGILLRRQAPLEVFYHNCRQIGLAFEEMALPTCRSPWYSPPLHGPQHNNTQILHLDSVPPDLKPTPAQLTIAHHPFWDTIPFPWIRERIITLSALEPPPFQWHELKADILRGGMVCWRSRAREEGVPWDRRSWEVRPWFGRKWGWLIEEQGRVEQQSRWWRAMQGNEY</sequence>
<dbReference type="InterPro" id="IPR004827">
    <property type="entry name" value="bZIP"/>
</dbReference>
<dbReference type="STRING" id="97972.A0A2V1D6B7"/>
<dbReference type="PANTHER" id="PTHR38116">
    <property type="entry name" value="CHROMOSOME 7, WHOLE GENOME SHOTGUN SEQUENCE"/>
    <property type="match status" value="1"/>
</dbReference>